<evidence type="ECO:0000256" key="3">
    <source>
        <dbReference type="ARBA" id="ARBA00011245"/>
    </source>
</evidence>
<evidence type="ECO:0000256" key="2">
    <source>
        <dbReference type="ARBA" id="ARBA00004613"/>
    </source>
</evidence>
<comment type="subcellular location">
    <subcellularLocation>
        <location evidence="1">Cell membrane</location>
        <topology evidence="1">Single-pass type II membrane protein</topology>
    </subcellularLocation>
    <subcellularLocation>
        <location evidence="2">Secreted</location>
    </subcellularLocation>
</comment>
<dbReference type="PROSITE" id="PS50240">
    <property type="entry name" value="TRYPSIN_DOM"/>
    <property type="match status" value="1"/>
</dbReference>
<evidence type="ECO:0000256" key="15">
    <source>
        <dbReference type="PIRNR" id="PIRNR037941"/>
    </source>
</evidence>
<evidence type="ECO:0000313" key="20">
    <source>
        <dbReference type="Ensembl" id="ENSJJAP00000008189.1"/>
    </source>
</evidence>
<keyword evidence="12 15" id="KW-0472">Membrane</keyword>
<dbReference type="SUPFAM" id="SSF82671">
    <property type="entry name" value="SEA domain"/>
    <property type="match status" value="1"/>
</dbReference>
<keyword evidence="4" id="KW-1003">Cell membrane</keyword>
<dbReference type="Gene3D" id="3.30.70.960">
    <property type="entry name" value="SEA domain"/>
    <property type="match status" value="1"/>
</dbReference>
<evidence type="ECO:0000256" key="17">
    <source>
        <dbReference type="SAM" id="Phobius"/>
    </source>
</evidence>
<dbReference type="InterPro" id="IPR009003">
    <property type="entry name" value="Peptidase_S1_PA"/>
</dbReference>
<dbReference type="OrthoDB" id="9425590at2759"/>
<evidence type="ECO:0000259" key="18">
    <source>
        <dbReference type="PROSITE" id="PS50024"/>
    </source>
</evidence>
<dbReference type="Pfam" id="PF00089">
    <property type="entry name" value="Trypsin"/>
    <property type="match status" value="1"/>
</dbReference>
<name>A0A8C5NY48_JACJA</name>
<dbReference type="GeneTree" id="ENSGT00940000161719"/>
<evidence type="ECO:0000256" key="1">
    <source>
        <dbReference type="ARBA" id="ARBA00004401"/>
    </source>
</evidence>
<dbReference type="EC" id="3.4.21.-" evidence="15"/>
<gene>
    <name evidence="20" type="primary">LOC101618229</name>
</gene>
<keyword evidence="6 15" id="KW-0645">Protease</keyword>
<dbReference type="PROSITE" id="PS00134">
    <property type="entry name" value="TRYPSIN_HIS"/>
    <property type="match status" value="1"/>
</dbReference>
<comment type="similarity">
    <text evidence="15">Belongs to the peptidase S1 family.</text>
</comment>
<dbReference type="InterPro" id="IPR017329">
    <property type="entry name" value="Pept_S1A_HAT/DESC1"/>
</dbReference>
<evidence type="ECO:0000256" key="5">
    <source>
        <dbReference type="ARBA" id="ARBA00022525"/>
    </source>
</evidence>
<dbReference type="Pfam" id="PF01390">
    <property type="entry name" value="SEA"/>
    <property type="match status" value="1"/>
</dbReference>
<dbReference type="InterPro" id="IPR001254">
    <property type="entry name" value="Trypsin_dom"/>
</dbReference>
<keyword evidence="8 15" id="KW-0378">Hydrolase</keyword>
<evidence type="ECO:0000256" key="6">
    <source>
        <dbReference type="ARBA" id="ARBA00022670"/>
    </source>
</evidence>
<evidence type="ECO:0000313" key="21">
    <source>
        <dbReference type="Proteomes" id="UP000694385"/>
    </source>
</evidence>
<keyword evidence="21" id="KW-1185">Reference proteome</keyword>
<evidence type="ECO:0000256" key="13">
    <source>
        <dbReference type="ARBA" id="ARBA00023145"/>
    </source>
</evidence>
<reference evidence="20" key="1">
    <citation type="submission" date="2025-08" db="UniProtKB">
        <authorList>
            <consortium name="Ensembl"/>
        </authorList>
    </citation>
    <scope>IDENTIFICATION</scope>
</reference>
<feature type="active site" description="Charge relay system" evidence="16">
    <location>
        <position position="227"/>
    </location>
</feature>
<dbReference type="PROSITE" id="PS00135">
    <property type="entry name" value="TRYPSIN_SER"/>
    <property type="match status" value="1"/>
</dbReference>
<evidence type="ECO:0000256" key="9">
    <source>
        <dbReference type="ARBA" id="ARBA00022825"/>
    </source>
</evidence>
<dbReference type="InterPro" id="IPR036364">
    <property type="entry name" value="SEA_dom_sf"/>
</dbReference>
<dbReference type="InterPro" id="IPR018114">
    <property type="entry name" value="TRYPSIN_HIS"/>
</dbReference>
<feature type="domain" description="SEA" evidence="18">
    <location>
        <begin position="46"/>
        <end position="163"/>
    </location>
</feature>
<dbReference type="SMART" id="SM00020">
    <property type="entry name" value="Tryp_SPc"/>
    <property type="match status" value="1"/>
</dbReference>
<reference evidence="20" key="2">
    <citation type="submission" date="2025-09" db="UniProtKB">
        <authorList>
            <consortium name="Ensembl"/>
        </authorList>
    </citation>
    <scope>IDENTIFICATION</scope>
</reference>
<feature type="domain" description="Peptidase S1" evidence="19">
    <location>
        <begin position="187"/>
        <end position="417"/>
    </location>
</feature>
<organism evidence="20 21">
    <name type="scientific">Jaculus jaculus</name>
    <name type="common">Lesser Egyptian jerboa</name>
    <dbReference type="NCBI Taxonomy" id="51337"/>
    <lineage>
        <taxon>Eukaryota</taxon>
        <taxon>Metazoa</taxon>
        <taxon>Chordata</taxon>
        <taxon>Craniata</taxon>
        <taxon>Vertebrata</taxon>
        <taxon>Euteleostomi</taxon>
        <taxon>Mammalia</taxon>
        <taxon>Eutheria</taxon>
        <taxon>Euarchontoglires</taxon>
        <taxon>Glires</taxon>
        <taxon>Rodentia</taxon>
        <taxon>Myomorpha</taxon>
        <taxon>Dipodoidea</taxon>
        <taxon>Dipodidae</taxon>
        <taxon>Dipodinae</taxon>
        <taxon>Jaculus</taxon>
    </lineage>
</organism>
<keyword evidence="11 17" id="KW-1133">Transmembrane helix</keyword>
<dbReference type="Gene3D" id="2.40.10.10">
    <property type="entry name" value="Trypsin-like serine proteases"/>
    <property type="match status" value="2"/>
</dbReference>
<feature type="active site" description="Charge relay system" evidence="16">
    <location>
        <position position="272"/>
    </location>
</feature>
<dbReference type="GeneID" id="101618229"/>
<dbReference type="PROSITE" id="PS50024">
    <property type="entry name" value="SEA"/>
    <property type="match status" value="1"/>
</dbReference>
<evidence type="ECO:0000256" key="12">
    <source>
        <dbReference type="ARBA" id="ARBA00023136"/>
    </source>
</evidence>
<dbReference type="FunFam" id="2.40.10.10:FF:000003">
    <property type="entry name" value="Transmembrane serine protease 3"/>
    <property type="match status" value="1"/>
</dbReference>
<sequence length="418" mass="46464">MYRPGRVSPYSRFLNPFAVALAVIAGVVILAVATGLLIHFLAFDKKTYFYHSSFHILNVRYTDALSSPATQEYRNLSERIESMITRAFEESDLRSHFLRAHVVKLRQEGSGVVADVVMKFRYSRRNNGASMKSRIQSILQQMLSNSGNLEINSSNEVTSITGQDTENLFTQECGARADLLTLSEERILGGILVDEGEWPWQVSLQLNNVHHCGGVLISNSWVLTAAHCFRSYPNPQQWTATFGTSTIYPRRRVRIRTISAHRDYRPSTRENDIAVVQLERPVTFNRNIHRVCLPEATQSITPGSPAYVTGWGSLIYGGNSVSDLRQGQVRIISTDVCNAPAGYGGSVLPEMLCAGVPSGAVDACQGDSGGPLVQEDSRRLWFVVGIVSWGYQCGVPNHPGVYTRVTSYRDWIRQETGV</sequence>
<dbReference type="Ensembl" id="ENSJJAT00000014613.1">
    <property type="protein sequence ID" value="ENSJJAP00000008189.1"/>
    <property type="gene ID" value="ENSJJAG00000012408.1"/>
</dbReference>
<evidence type="ECO:0000256" key="8">
    <source>
        <dbReference type="ARBA" id="ARBA00022801"/>
    </source>
</evidence>
<protein>
    <recommendedName>
        <fullName evidence="15">Transmembrane protease serine</fullName>
        <ecNumber evidence="15">3.4.21.-</ecNumber>
    </recommendedName>
</protein>
<evidence type="ECO:0000259" key="19">
    <source>
        <dbReference type="PROSITE" id="PS50240"/>
    </source>
</evidence>
<dbReference type="PANTHER" id="PTHR24252">
    <property type="entry name" value="ACROSIN-RELATED"/>
    <property type="match status" value="1"/>
</dbReference>
<evidence type="ECO:0000256" key="16">
    <source>
        <dbReference type="PIRSR" id="PIRSR037941-1"/>
    </source>
</evidence>
<proteinExistence type="inferred from homology"/>
<dbReference type="InterPro" id="IPR001314">
    <property type="entry name" value="Peptidase_S1A"/>
</dbReference>
<dbReference type="GO" id="GO:0005576">
    <property type="term" value="C:extracellular region"/>
    <property type="evidence" value="ECO:0007669"/>
    <property type="project" value="UniProtKB-SubCell"/>
</dbReference>
<dbReference type="InterPro" id="IPR043504">
    <property type="entry name" value="Peptidase_S1_PA_chymotrypsin"/>
</dbReference>
<dbReference type="InterPro" id="IPR033116">
    <property type="entry name" value="TRYPSIN_SER"/>
</dbReference>
<evidence type="ECO:0000256" key="11">
    <source>
        <dbReference type="ARBA" id="ARBA00022989"/>
    </source>
</evidence>
<dbReference type="GO" id="GO:0004252">
    <property type="term" value="F:serine-type endopeptidase activity"/>
    <property type="evidence" value="ECO:0007669"/>
    <property type="project" value="UniProtKB-UniRule"/>
</dbReference>
<keyword evidence="14" id="KW-1015">Disulfide bond</keyword>
<keyword evidence="10" id="KW-0735">Signal-anchor</keyword>
<evidence type="ECO:0000256" key="4">
    <source>
        <dbReference type="ARBA" id="ARBA00022475"/>
    </source>
</evidence>
<evidence type="ECO:0000256" key="7">
    <source>
        <dbReference type="ARBA" id="ARBA00022692"/>
    </source>
</evidence>
<dbReference type="OMA" id="QILNVEY"/>
<feature type="transmembrane region" description="Helical" evidence="17">
    <location>
        <begin position="20"/>
        <end position="43"/>
    </location>
</feature>
<dbReference type="FunFam" id="3.30.70.960:FF:000010">
    <property type="entry name" value="Transmembrane protease serine"/>
    <property type="match status" value="1"/>
</dbReference>
<evidence type="ECO:0000256" key="10">
    <source>
        <dbReference type="ARBA" id="ARBA00022968"/>
    </source>
</evidence>
<evidence type="ECO:0000256" key="14">
    <source>
        <dbReference type="ARBA" id="ARBA00023157"/>
    </source>
</evidence>
<keyword evidence="5" id="KW-0964">Secreted</keyword>
<keyword evidence="7 17" id="KW-0812">Transmembrane</keyword>
<accession>A0A8C5NY48</accession>
<dbReference type="GO" id="GO:0005886">
    <property type="term" value="C:plasma membrane"/>
    <property type="evidence" value="ECO:0007669"/>
    <property type="project" value="UniProtKB-SubCell"/>
</dbReference>
<dbReference type="SUPFAM" id="SSF50494">
    <property type="entry name" value="Trypsin-like serine proteases"/>
    <property type="match status" value="1"/>
</dbReference>
<feature type="active site" description="Charge relay system" evidence="16">
    <location>
        <position position="368"/>
    </location>
</feature>
<dbReference type="PANTHER" id="PTHR24252:SF7">
    <property type="entry name" value="HYALIN"/>
    <property type="match status" value="1"/>
</dbReference>
<dbReference type="PIRSF" id="PIRSF037941">
    <property type="entry name" value="TMPRSS11ABCDE"/>
    <property type="match status" value="1"/>
</dbReference>
<dbReference type="GO" id="GO:0006508">
    <property type="term" value="P:proteolysis"/>
    <property type="evidence" value="ECO:0007669"/>
    <property type="project" value="UniProtKB-KW"/>
</dbReference>
<dbReference type="InterPro" id="IPR000082">
    <property type="entry name" value="SEA_dom"/>
</dbReference>
<dbReference type="Proteomes" id="UP000694385">
    <property type="component" value="Unassembled WGS sequence"/>
</dbReference>
<dbReference type="CDD" id="cd00190">
    <property type="entry name" value="Tryp_SPc"/>
    <property type="match status" value="1"/>
</dbReference>
<dbReference type="RefSeq" id="XP_044986281.1">
    <property type="nucleotide sequence ID" value="XM_045130346.1"/>
</dbReference>
<comment type="subunit">
    <text evidence="3">Monomer.</text>
</comment>
<dbReference type="AlphaFoldDB" id="A0A8C5NY48"/>
<keyword evidence="13" id="KW-0865">Zymogen</keyword>
<keyword evidence="9 15" id="KW-0720">Serine protease</keyword>
<dbReference type="PRINTS" id="PR00722">
    <property type="entry name" value="CHYMOTRYPSIN"/>
</dbReference>